<dbReference type="GO" id="GO:0016787">
    <property type="term" value="F:hydrolase activity"/>
    <property type="evidence" value="ECO:0007669"/>
    <property type="project" value="UniProtKB-KW"/>
</dbReference>
<feature type="region of interest" description="Disordered" evidence="2">
    <location>
        <begin position="194"/>
        <end position="220"/>
    </location>
</feature>
<protein>
    <recommendedName>
        <fullName evidence="3">UFSP1/2/DUB catalytic domain-containing protein</fullName>
    </recommendedName>
</protein>
<reference evidence="4" key="1">
    <citation type="journal article" date="2019" name="Environ. Microbiol.">
        <title>Fungal ecological strategies reflected in gene transcription - a case study of two litter decomposers.</title>
        <authorList>
            <person name="Barbi F."/>
            <person name="Kohler A."/>
            <person name="Barry K."/>
            <person name="Baskaran P."/>
            <person name="Daum C."/>
            <person name="Fauchery L."/>
            <person name="Ihrmark K."/>
            <person name="Kuo A."/>
            <person name="LaButti K."/>
            <person name="Lipzen A."/>
            <person name="Morin E."/>
            <person name="Grigoriev I.V."/>
            <person name="Henrissat B."/>
            <person name="Lindahl B."/>
            <person name="Martin F."/>
        </authorList>
    </citation>
    <scope>NUCLEOTIDE SEQUENCE</scope>
    <source>
        <strain evidence="4">JB14</strain>
    </source>
</reference>
<keyword evidence="1" id="KW-0378">Hydrolase</keyword>
<name>A0A6A4HB39_9AGAR</name>
<dbReference type="Proteomes" id="UP000799118">
    <property type="component" value="Unassembled WGS sequence"/>
</dbReference>
<gene>
    <name evidence="4" type="ORF">BT96DRAFT_1022189</name>
</gene>
<dbReference type="Pfam" id="PF07910">
    <property type="entry name" value="Peptidase_C78"/>
    <property type="match status" value="1"/>
</dbReference>
<dbReference type="OrthoDB" id="288987at2759"/>
<proteinExistence type="predicted"/>
<evidence type="ECO:0000256" key="1">
    <source>
        <dbReference type="ARBA" id="ARBA00022801"/>
    </source>
</evidence>
<sequence>MWDAGWGCGYRNFLMSCAALMDQSYQPMYFPLLDQPIAPGIRNLQVWIEEAWKRGFDEEGHAQLKSLTGTKKWIGTSDLCTAFVSRGIPAELVDFEIKDTSKGLTPLTNWIVRYFDKYNQRNSASTVNAALLGASPVQCAPCMPLILQNDGHSRMVIGYELTILGGVTLLVFDPSKLPSKRLRNAALASFSATSSSSPSVVSRGNKRSSSDSAVDIESTDTSAPRNLANKRLKVKHDKGIITIAILRGLMQMMTRSSLWASIYKMIRMKSSLWVKCDVRKGTRTVPPKVEKIIPVDEPSFNDVLKHFRWENRSFKRKNKYQILYFPLEEPLTESQMRSRKVLTSERI</sequence>
<evidence type="ECO:0000256" key="2">
    <source>
        <dbReference type="SAM" id="MobiDB-lite"/>
    </source>
</evidence>
<evidence type="ECO:0000313" key="5">
    <source>
        <dbReference type="Proteomes" id="UP000799118"/>
    </source>
</evidence>
<evidence type="ECO:0000259" key="3">
    <source>
        <dbReference type="Pfam" id="PF07910"/>
    </source>
</evidence>
<dbReference type="Gene3D" id="3.90.70.130">
    <property type="match status" value="1"/>
</dbReference>
<dbReference type="InterPro" id="IPR012462">
    <property type="entry name" value="UFSP1/2_DUB_cat"/>
</dbReference>
<dbReference type="AlphaFoldDB" id="A0A6A4HB39"/>
<feature type="domain" description="UFSP1/2/DUB catalytic" evidence="3">
    <location>
        <begin position="3"/>
        <end position="177"/>
    </location>
</feature>
<keyword evidence="5" id="KW-1185">Reference proteome</keyword>
<evidence type="ECO:0000313" key="4">
    <source>
        <dbReference type="EMBL" id="KAE9395016.1"/>
    </source>
</evidence>
<accession>A0A6A4HB39</accession>
<organism evidence="4 5">
    <name type="scientific">Gymnopus androsaceus JB14</name>
    <dbReference type="NCBI Taxonomy" id="1447944"/>
    <lineage>
        <taxon>Eukaryota</taxon>
        <taxon>Fungi</taxon>
        <taxon>Dikarya</taxon>
        <taxon>Basidiomycota</taxon>
        <taxon>Agaricomycotina</taxon>
        <taxon>Agaricomycetes</taxon>
        <taxon>Agaricomycetidae</taxon>
        <taxon>Agaricales</taxon>
        <taxon>Marasmiineae</taxon>
        <taxon>Omphalotaceae</taxon>
        <taxon>Gymnopus</taxon>
    </lineage>
</organism>
<dbReference type="EMBL" id="ML769539">
    <property type="protein sequence ID" value="KAE9395016.1"/>
    <property type="molecule type" value="Genomic_DNA"/>
</dbReference>